<proteinExistence type="predicted"/>
<sequence>MSSTPAVYRFLNVAELVDYMLSYLSRERVDLLTLAAVSKAFRIYALRSWAKHLDIPTSAAAKRLRFFKAHPQLLSQVRFLRIRNDVVEHDYYQMGPAPMLPPPNWDALGSLLTMLHKNMLPHSFPPAIDLTLGHTDIYPLVNAFRHLTTLKERIVAIRIIPVMPPPQDPFRFMGDLVAEDEAMEKKHGDWNVHFYSLYQFIFEVQKAASKRAGTGLRTFHYGHNGLMEDDMETMEHMIPPEFWKFLSDAVAPTLRDFAVRLGVMDRQELILPRLKFDRLEKLFVSGADFGEPDEIDAFLDRHPHIQDLSLDLDDIRKPISLRQTFPDLRWLQVWTPFPTLEKRIDFSRRHPTIRGTQDSSLITQVTSKNAKDVYPNLRLLSATYTEPFEKFARDGGRLSHIRLKTGFPPEPLNLVTFSTTSWLARSPEAAKAITCLEIELGFVDINKLRPFFPPSFSSEWLPNLTELSVVWSKHSPRGVPEPSAEAKIGPLVTSCAASRSLRVLRLSDRSKPFPQREILIENVFPVSLEYLVWLEPPRQKPQYFRFVPSPTKDDGSKFIPWNGKRGRLQCIPGIFRENITAEGVWEKPFDATRGITLLDHGSC</sequence>
<name>A0A177TQH4_9BASI</name>
<dbReference type="EMBL" id="LWDF02000519">
    <property type="protein sequence ID" value="KAE8245309.1"/>
    <property type="molecule type" value="Genomic_DNA"/>
</dbReference>
<keyword evidence="2" id="KW-1185">Reference proteome</keyword>
<evidence type="ECO:0000313" key="1">
    <source>
        <dbReference type="EMBL" id="KAE8245309.1"/>
    </source>
</evidence>
<accession>A0A177TQH4</accession>
<reference evidence="1" key="1">
    <citation type="submission" date="2016-04" db="EMBL/GenBank/DDBJ databases">
        <authorList>
            <person name="Nguyen H.D."/>
            <person name="Samba Siva P."/>
            <person name="Cullis J."/>
            <person name="Levesque C.A."/>
            <person name="Hambleton S."/>
        </authorList>
    </citation>
    <scope>NUCLEOTIDE SEQUENCE</scope>
    <source>
        <strain evidence="1">DAOMC 236416</strain>
    </source>
</reference>
<organism evidence="1 2">
    <name type="scientific">Tilletia indica</name>
    <dbReference type="NCBI Taxonomy" id="43049"/>
    <lineage>
        <taxon>Eukaryota</taxon>
        <taxon>Fungi</taxon>
        <taxon>Dikarya</taxon>
        <taxon>Basidiomycota</taxon>
        <taxon>Ustilaginomycotina</taxon>
        <taxon>Exobasidiomycetes</taxon>
        <taxon>Tilletiales</taxon>
        <taxon>Tilletiaceae</taxon>
        <taxon>Tilletia</taxon>
    </lineage>
</organism>
<gene>
    <name evidence="1" type="ORF">A4X13_0g5990</name>
</gene>
<dbReference type="AlphaFoldDB" id="A0A177TQH4"/>
<reference evidence="1" key="2">
    <citation type="journal article" date="2019" name="IMA Fungus">
        <title>Genome sequencing and comparison of five Tilletia species to identify candidate genes for the detection of regulated species infecting wheat.</title>
        <authorList>
            <person name="Nguyen H.D.T."/>
            <person name="Sultana T."/>
            <person name="Kesanakurti P."/>
            <person name="Hambleton S."/>
        </authorList>
    </citation>
    <scope>NUCLEOTIDE SEQUENCE</scope>
    <source>
        <strain evidence="1">DAOMC 236416</strain>
    </source>
</reference>
<evidence type="ECO:0000313" key="2">
    <source>
        <dbReference type="Proteomes" id="UP000077521"/>
    </source>
</evidence>
<protein>
    <submittedName>
        <fullName evidence="1">Uncharacterized protein</fullName>
    </submittedName>
</protein>
<comment type="caution">
    <text evidence="1">The sequence shown here is derived from an EMBL/GenBank/DDBJ whole genome shotgun (WGS) entry which is preliminary data.</text>
</comment>
<dbReference type="Proteomes" id="UP000077521">
    <property type="component" value="Unassembled WGS sequence"/>
</dbReference>